<evidence type="ECO:0000313" key="3">
    <source>
        <dbReference type="Proteomes" id="UP000708208"/>
    </source>
</evidence>
<keyword evidence="3" id="KW-1185">Reference proteome</keyword>
<keyword evidence="1" id="KW-0812">Transmembrane</keyword>
<feature type="transmembrane region" description="Helical" evidence="1">
    <location>
        <begin position="530"/>
        <end position="554"/>
    </location>
</feature>
<comment type="caution">
    <text evidence="2">The sequence shown here is derived from an EMBL/GenBank/DDBJ whole genome shotgun (WGS) entry which is preliminary data.</text>
</comment>
<feature type="transmembrane region" description="Helical" evidence="1">
    <location>
        <begin position="273"/>
        <end position="291"/>
    </location>
</feature>
<gene>
    <name evidence="2" type="ORF">AFUS01_LOCUS24249</name>
</gene>
<feature type="transmembrane region" description="Helical" evidence="1">
    <location>
        <begin position="311"/>
        <end position="327"/>
    </location>
</feature>
<feature type="transmembrane region" description="Helical" evidence="1">
    <location>
        <begin position="245"/>
        <end position="266"/>
    </location>
</feature>
<keyword evidence="1" id="KW-0472">Membrane</keyword>
<dbReference type="EMBL" id="CAJVCH010300153">
    <property type="protein sequence ID" value="CAG7785635.1"/>
    <property type="molecule type" value="Genomic_DNA"/>
</dbReference>
<sequence length="572" mass="65577">MSNLNCYLIIGIAVSDNNTISSELNSFLNSLPPDSLSNYASSGKDDYPVGIISLQNRFYIWIIQELLRDSILDLAMAASIHPTFLIETNETQPSQQWFLCGYCPIKMVQMNSLQDMLFIVKNHTNQGRDIIVQYYQRTQNSPIFSSGLNTEESPFDRDDQSRSADIAYMAYVLGDINQTADTLCPRSDPCSNLKVYSTFRPGRRSFPLHGQVFFTGKTTQYSFITDAMITQGRLESLGILSPFDLFMWILLSLAIIAIGSLVTLTMRTRPCGISWWLSLIRAVLWAGVVLLEQVDKATPPGVKKVRPFLKILFVMWAILAVVITNAYKGVMNSEMTVEFPYETNLKSIDQMRNVSLHFLVKDHVCDFLSQIGRNDEDGCESALNLIECLHFNLLKIMIHEQFNEHPGIKLLCEKYIGPVVYKTSGNAFIITENVFSFFWIKFLKRAMSKEAALKFAYRQDSKDSFLRRHKGFCLTEGIEEIQPWIPRRIRAFFWEKWQDIRLMNITDKEHISLEKELHAPKALSLLNSDFIFIFLVLAVGIIFSIICIVSECLLKVVCNHYRNTVEVFYYLP</sequence>
<dbReference type="Proteomes" id="UP000708208">
    <property type="component" value="Unassembled WGS sequence"/>
</dbReference>
<accession>A0A8J2PG03</accession>
<organism evidence="2 3">
    <name type="scientific">Allacma fusca</name>
    <dbReference type="NCBI Taxonomy" id="39272"/>
    <lineage>
        <taxon>Eukaryota</taxon>
        <taxon>Metazoa</taxon>
        <taxon>Ecdysozoa</taxon>
        <taxon>Arthropoda</taxon>
        <taxon>Hexapoda</taxon>
        <taxon>Collembola</taxon>
        <taxon>Symphypleona</taxon>
        <taxon>Sminthuridae</taxon>
        <taxon>Allacma</taxon>
    </lineage>
</organism>
<evidence type="ECO:0000256" key="1">
    <source>
        <dbReference type="SAM" id="Phobius"/>
    </source>
</evidence>
<proteinExistence type="predicted"/>
<name>A0A8J2PG03_9HEXA</name>
<evidence type="ECO:0000313" key="2">
    <source>
        <dbReference type="EMBL" id="CAG7785635.1"/>
    </source>
</evidence>
<feature type="transmembrane region" description="Helical" evidence="1">
    <location>
        <begin position="419"/>
        <end position="440"/>
    </location>
</feature>
<dbReference type="AlphaFoldDB" id="A0A8J2PG03"/>
<reference evidence="2" key="1">
    <citation type="submission" date="2021-06" db="EMBL/GenBank/DDBJ databases">
        <authorList>
            <person name="Hodson N. C."/>
            <person name="Mongue J. A."/>
            <person name="Jaron S. K."/>
        </authorList>
    </citation>
    <scope>NUCLEOTIDE SEQUENCE</scope>
</reference>
<keyword evidence="1" id="KW-1133">Transmembrane helix</keyword>
<protein>
    <submittedName>
        <fullName evidence="2">Uncharacterized protein</fullName>
    </submittedName>
</protein>